<feature type="coiled-coil region" evidence="1">
    <location>
        <begin position="26"/>
        <end position="107"/>
    </location>
</feature>
<organism evidence="2 3">
    <name type="scientific">Neisseria iguanae</name>
    <dbReference type="NCBI Taxonomy" id="90242"/>
    <lineage>
        <taxon>Bacteria</taxon>
        <taxon>Pseudomonadati</taxon>
        <taxon>Pseudomonadota</taxon>
        <taxon>Betaproteobacteria</taxon>
        <taxon>Neisseriales</taxon>
        <taxon>Neisseriaceae</taxon>
        <taxon>Neisseria</taxon>
    </lineage>
</organism>
<gene>
    <name evidence="2" type="ORF">C7N83_08790</name>
</gene>
<dbReference type="EMBL" id="PXYY01000055">
    <property type="protein sequence ID" value="PSJ80013.1"/>
    <property type="molecule type" value="Genomic_DNA"/>
</dbReference>
<comment type="caution">
    <text evidence="2">The sequence shown here is derived from an EMBL/GenBank/DDBJ whole genome shotgun (WGS) entry which is preliminary data.</text>
</comment>
<keyword evidence="3" id="KW-1185">Reference proteome</keyword>
<reference evidence="2 3" key="1">
    <citation type="submission" date="2018-03" db="EMBL/GenBank/DDBJ databases">
        <title>Neisseria weixii sp. nov., isolated from the intestinal contents of Tibetan Plateau pika (Ochotona curzoniae) in Yushu, Qinghai Province, China.</title>
        <authorList>
            <person name="Gui Z."/>
        </authorList>
    </citation>
    <scope>NUCLEOTIDE SEQUENCE [LARGE SCALE GENOMIC DNA]</scope>
    <source>
        <strain evidence="2 3">ATCC 51483</strain>
    </source>
</reference>
<dbReference type="Proteomes" id="UP000241868">
    <property type="component" value="Unassembled WGS sequence"/>
</dbReference>
<protein>
    <submittedName>
        <fullName evidence="2">Uncharacterized protein</fullName>
    </submittedName>
</protein>
<dbReference type="AlphaFoldDB" id="A0A2P7TZE6"/>
<dbReference type="Gene3D" id="1.20.5.1000">
    <property type="entry name" value="arf6 gtpase in complex with a specific effector, jip4"/>
    <property type="match status" value="1"/>
</dbReference>
<accession>A0A2P7TZE6</accession>
<dbReference type="RefSeq" id="WP_106742087.1">
    <property type="nucleotide sequence ID" value="NZ_PXYY01000055.1"/>
</dbReference>
<name>A0A2P7TZE6_9NEIS</name>
<proteinExistence type="predicted"/>
<dbReference type="OrthoDB" id="8611234at2"/>
<evidence type="ECO:0000313" key="3">
    <source>
        <dbReference type="Proteomes" id="UP000241868"/>
    </source>
</evidence>
<keyword evidence="1" id="KW-0175">Coiled coil</keyword>
<sequence>MNQVLNQLEINVYRLTQKFETLIGENRRLHEETNRLKLEQEQQKHEHETAIDELSEALLVQVGKLKKDLQTKIDSLTAEKDQYRSALEQSTEEMRRLLARLPQEESSH</sequence>
<evidence type="ECO:0000313" key="2">
    <source>
        <dbReference type="EMBL" id="PSJ80013.1"/>
    </source>
</evidence>
<evidence type="ECO:0000256" key="1">
    <source>
        <dbReference type="SAM" id="Coils"/>
    </source>
</evidence>